<dbReference type="Proteomes" id="UP000308886">
    <property type="component" value="Unassembled WGS sequence"/>
</dbReference>
<organism evidence="1 2">
    <name type="scientific">Palleniella muris</name>
    <dbReference type="NCBI Taxonomy" id="3038145"/>
    <lineage>
        <taxon>Bacteria</taxon>
        <taxon>Pseudomonadati</taxon>
        <taxon>Bacteroidota</taxon>
        <taxon>Bacteroidia</taxon>
        <taxon>Bacteroidales</taxon>
        <taxon>Prevotellaceae</taxon>
        <taxon>Palleniella</taxon>
    </lineage>
</organism>
<sequence>MKIQEVVDALEQFAPLPLQESYDNAGLQVGLTEADVSGALLCLDVTEDVVDEAVRRGCNLVVSHHPLLFRGLKRISGGDYVQRAVMKAIKNDVCVVSMHTNLDNAEGGVNYKIAELLGLHEVTPLAEGGSGAVGMLAEPVEPVRFIQRVKELFGVECCMTNALLERPVRKVAVCGGAGSFLLGKALEQGADAFITGEMHYHEFFGAEQQIQIMVIGHYESEQYTTEVLRKIMTDKFPEIKTEMYGSTNPVRYW</sequence>
<proteinExistence type="predicted"/>
<comment type="caution">
    <text evidence="1">The sequence shown here is derived from an EMBL/GenBank/DDBJ whole genome shotgun (WGS) entry which is preliminary data.</text>
</comment>
<keyword evidence="2" id="KW-1185">Reference proteome</keyword>
<reference evidence="1" key="1">
    <citation type="submission" date="2019-04" db="EMBL/GenBank/DDBJ databases">
        <title>Microbes associate with the intestines of laboratory mice.</title>
        <authorList>
            <person name="Navarre W."/>
            <person name="Wong E."/>
            <person name="Huang K."/>
            <person name="Tropini C."/>
            <person name="Ng K."/>
            <person name="Yu B."/>
        </authorList>
    </citation>
    <scope>NUCLEOTIDE SEQUENCE</scope>
    <source>
        <strain evidence="1">NM73_A23</strain>
    </source>
</reference>
<evidence type="ECO:0000313" key="2">
    <source>
        <dbReference type="Proteomes" id="UP000308886"/>
    </source>
</evidence>
<name>A0AC61QTW3_9BACT</name>
<evidence type="ECO:0000313" key="1">
    <source>
        <dbReference type="EMBL" id="TGX83870.1"/>
    </source>
</evidence>
<accession>A0AC61QTW3</accession>
<protein>
    <submittedName>
        <fullName evidence="1">Nif3-like dinuclear metal center hexameric protein</fullName>
    </submittedName>
</protein>
<dbReference type="EMBL" id="SRZC01000002">
    <property type="protein sequence ID" value="TGX83870.1"/>
    <property type="molecule type" value="Genomic_DNA"/>
</dbReference>
<gene>
    <name evidence="1" type="ORF">E5358_01450</name>
</gene>